<protein>
    <submittedName>
        <fullName evidence="1">RNA recognition motif-containing protein RRM</fullName>
    </submittedName>
</protein>
<evidence type="ECO:0000313" key="2">
    <source>
        <dbReference type="Proteomes" id="UP000023152"/>
    </source>
</evidence>
<reference evidence="1 2" key="1">
    <citation type="journal article" date="2013" name="Curr. Biol.">
        <title>The Genome of the Foraminiferan Reticulomyxa filosa.</title>
        <authorList>
            <person name="Glockner G."/>
            <person name="Hulsmann N."/>
            <person name="Schleicher M."/>
            <person name="Noegel A.A."/>
            <person name="Eichinger L."/>
            <person name="Gallinger C."/>
            <person name="Pawlowski J."/>
            <person name="Sierra R."/>
            <person name="Euteneuer U."/>
            <person name="Pillet L."/>
            <person name="Moustafa A."/>
            <person name="Platzer M."/>
            <person name="Groth M."/>
            <person name="Szafranski K."/>
            <person name="Schliwa M."/>
        </authorList>
    </citation>
    <scope>NUCLEOTIDE SEQUENCE [LARGE SCALE GENOMIC DNA]</scope>
</reference>
<proteinExistence type="predicted"/>
<organism evidence="1 2">
    <name type="scientific">Reticulomyxa filosa</name>
    <dbReference type="NCBI Taxonomy" id="46433"/>
    <lineage>
        <taxon>Eukaryota</taxon>
        <taxon>Sar</taxon>
        <taxon>Rhizaria</taxon>
        <taxon>Retaria</taxon>
        <taxon>Foraminifera</taxon>
        <taxon>Monothalamids</taxon>
        <taxon>Reticulomyxidae</taxon>
        <taxon>Reticulomyxa</taxon>
    </lineage>
</organism>
<gene>
    <name evidence="1" type="ORF">RFI_30908</name>
</gene>
<sequence length="156" mass="18431">MLLNYISIGKVKCNGGMQDNNYNDTNEKGKYIKEIKILIRLFGDSMNKEELKQKIMNNNGNIELVIKELVQLSVENEVYYNNNNNISCFIITEQEQEQTQENTMVIFNNNNNNNNNIQREIRIGETKPGINLQGDWMWKYCIKKQKIRFLMKSLHF</sequence>
<dbReference type="AlphaFoldDB" id="X6LY04"/>
<accession>X6LY04</accession>
<name>X6LY04_RETFI</name>
<dbReference type="Proteomes" id="UP000023152">
    <property type="component" value="Unassembled WGS sequence"/>
</dbReference>
<dbReference type="EMBL" id="ASPP01027087">
    <property type="protein sequence ID" value="ETO06484.1"/>
    <property type="molecule type" value="Genomic_DNA"/>
</dbReference>
<keyword evidence="2" id="KW-1185">Reference proteome</keyword>
<evidence type="ECO:0000313" key="1">
    <source>
        <dbReference type="EMBL" id="ETO06484.1"/>
    </source>
</evidence>
<comment type="caution">
    <text evidence="1">The sequence shown here is derived from an EMBL/GenBank/DDBJ whole genome shotgun (WGS) entry which is preliminary data.</text>
</comment>